<dbReference type="PRINTS" id="PR00081">
    <property type="entry name" value="GDHRDH"/>
</dbReference>
<proteinExistence type="inferred from homology"/>
<comment type="similarity">
    <text evidence="1 3">Belongs to the short-chain dehydrogenases/reductases (SDR) family.</text>
</comment>
<evidence type="ECO:0000313" key="5">
    <source>
        <dbReference type="Proteomes" id="UP001166286"/>
    </source>
</evidence>
<gene>
    <name evidence="4" type="ORF">JMJ35_003948</name>
</gene>
<keyword evidence="2" id="KW-0521">NADP</keyword>
<dbReference type="EMBL" id="JAFEKC020000007">
    <property type="protein sequence ID" value="KAK0513584.1"/>
    <property type="molecule type" value="Genomic_DNA"/>
</dbReference>
<dbReference type="GO" id="GO:0048038">
    <property type="term" value="F:quinone binding"/>
    <property type="evidence" value="ECO:0007669"/>
    <property type="project" value="TreeGrafter"/>
</dbReference>
<comment type="caution">
    <text evidence="4">The sequence shown here is derived from an EMBL/GenBank/DDBJ whole genome shotgun (WGS) entry which is preliminary data.</text>
</comment>
<accession>A0AA39V656</accession>
<sequence length="219" mass="23367">MASNQQPIQRTAIVTGSSRGIGKAIAVRLAEDGFDVCINDIQTNSQAIDEVVTHIHTLKRKAIGVIADVSHRNEVETLVQRSVEALGPLDVMVANAGIAQVKPVLELTEHDVEHMFQVNLFGVFNCYQVAAKQMIKQGTKGKLIGAASVVAYRPFSLLSHYSASKWAVRGLTQAFALEVATHGITCNAYAPGIVGTACGKGSDYMTGQTLIIDGGIQFS</sequence>
<dbReference type="PROSITE" id="PS00061">
    <property type="entry name" value="ADH_SHORT"/>
    <property type="match status" value="1"/>
</dbReference>
<dbReference type="InterPro" id="IPR036291">
    <property type="entry name" value="NAD(P)-bd_dom_sf"/>
</dbReference>
<dbReference type="SUPFAM" id="SSF51735">
    <property type="entry name" value="NAD(P)-binding Rossmann-fold domains"/>
    <property type="match status" value="1"/>
</dbReference>
<dbReference type="FunFam" id="3.40.50.720:FF:000084">
    <property type="entry name" value="Short-chain dehydrogenase reductase"/>
    <property type="match status" value="1"/>
</dbReference>
<organism evidence="4 5">
    <name type="scientific">Cladonia borealis</name>
    <dbReference type="NCBI Taxonomy" id="184061"/>
    <lineage>
        <taxon>Eukaryota</taxon>
        <taxon>Fungi</taxon>
        <taxon>Dikarya</taxon>
        <taxon>Ascomycota</taxon>
        <taxon>Pezizomycotina</taxon>
        <taxon>Lecanoromycetes</taxon>
        <taxon>OSLEUM clade</taxon>
        <taxon>Lecanoromycetidae</taxon>
        <taxon>Lecanorales</taxon>
        <taxon>Lecanorineae</taxon>
        <taxon>Cladoniaceae</taxon>
        <taxon>Cladonia</taxon>
    </lineage>
</organism>
<dbReference type="GO" id="GO:0016616">
    <property type="term" value="F:oxidoreductase activity, acting on the CH-OH group of donors, NAD or NADP as acceptor"/>
    <property type="evidence" value="ECO:0007669"/>
    <property type="project" value="TreeGrafter"/>
</dbReference>
<keyword evidence="5" id="KW-1185">Reference proteome</keyword>
<reference evidence="4" key="1">
    <citation type="submission" date="2023-03" db="EMBL/GenBank/DDBJ databases">
        <title>Complete genome of Cladonia borealis.</title>
        <authorList>
            <person name="Park H."/>
        </authorList>
    </citation>
    <scope>NUCLEOTIDE SEQUENCE</scope>
    <source>
        <strain evidence="4">ANT050790</strain>
    </source>
</reference>
<dbReference type="Proteomes" id="UP001166286">
    <property type="component" value="Unassembled WGS sequence"/>
</dbReference>
<dbReference type="AlphaFoldDB" id="A0AA39V656"/>
<dbReference type="PANTHER" id="PTHR42760:SF121">
    <property type="entry name" value="3-OXOACYL-(ACYL-CARRIER-PROTEIN) REDUCTASE"/>
    <property type="match status" value="1"/>
</dbReference>
<evidence type="ECO:0000256" key="3">
    <source>
        <dbReference type="RuleBase" id="RU000363"/>
    </source>
</evidence>
<dbReference type="InterPro" id="IPR020904">
    <property type="entry name" value="Sc_DH/Rdtase_CS"/>
</dbReference>
<dbReference type="Gene3D" id="3.40.50.720">
    <property type="entry name" value="NAD(P)-binding Rossmann-like Domain"/>
    <property type="match status" value="1"/>
</dbReference>
<protein>
    <submittedName>
        <fullName evidence="4">Uncharacterized protein</fullName>
    </submittedName>
</protein>
<evidence type="ECO:0000256" key="2">
    <source>
        <dbReference type="ARBA" id="ARBA00022857"/>
    </source>
</evidence>
<dbReference type="Pfam" id="PF00106">
    <property type="entry name" value="adh_short"/>
    <property type="match status" value="1"/>
</dbReference>
<name>A0AA39V656_9LECA</name>
<evidence type="ECO:0000256" key="1">
    <source>
        <dbReference type="ARBA" id="ARBA00006484"/>
    </source>
</evidence>
<dbReference type="GO" id="GO:0006633">
    <property type="term" value="P:fatty acid biosynthetic process"/>
    <property type="evidence" value="ECO:0007669"/>
    <property type="project" value="TreeGrafter"/>
</dbReference>
<evidence type="ECO:0000313" key="4">
    <source>
        <dbReference type="EMBL" id="KAK0513584.1"/>
    </source>
</evidence>
<dbReference type="InterPro" id="IPR002347">
    <property type="entry name" value="SDR_fam"/>
</dbReference>
<dbReference type="PANTHER" id="PTHR42760">
    <property type="entry name" value="SHORT-CHAIN DEHYDROGENASES/REDUCTASES FAMILY MEMBER"/>
    <property type="match status" value="1"/>
</dbReference>
<dbReference type="PRINTS" id="PR00080">
    <property type="entry name" value="SDRFAMILY"/>
</dbReference>